<keyword evidence="1 3" id="KW-0963">Cytoplasm</keyword>
<proteinExistence type="inferred from homology"/>
<dbReference type="InterPro" id="IPR028989">
    <property type="entry name" value="RimP_N"/>
</dbReference>
<keyword evidence="6" id="KW-1185">Reference proteome</keyword>
<dbReference type="HAMAP" id="MF_01077">
    <property type="entry name" value="RimP"/>
    <property type="match status" value="1"/>
</dbReference>
<gene>
    <name evidence="3" type="primary">rimP</name>
    <name evidence="5" type="ORF">SAMN05444280_101134</name>
</gene>
<name>A0A1M6AAF6_9BACT</name>
<organism evidence="5 6">
    <name type="scientific">Tangfeifania diversioriginum</name>
    <dbReference type="NCBI Taxonomy" id="1168035"/>
    <lineage>
        <taxon>Bacteria</taxon>
        <taxon>Pseudomonadati</taxon>
        <taxon>Bacteroidota</taxon>
        <taxon>Bacteroidia</taxon>
        <taxon>Marinilabiliales</taxon>
        <taxon>Prolixibacteraceae</taxon>
        <taxon>Tangfeifania</taxon>
    </lineage>
</organism>
<dbReference type="InterPro" id="IPR035956">
    <property type="entry name" value="RimP_N_sf"/>
</dbReference>
<protein>
    <recommendedName>
        <fullName evidence="3">Ribosome maturation factor RimP</fullName>
    </recommendedName>
</protein>
<evidence type="ECO:0000256" key="3">
    <source>
        <dbReference type="HAMAP-Rule" id="MF_01077"/>
    </source>
</evidence>
<dbReference type="Pfam" id="PF02576">
    <property type="entry name" value="RimP_N"/>
    <property type="match status" value="1"/>
</dbReference>
<dbReference type="AlphaFoldDB" id="A0A1M6AAF6"/>
<dbReference type="GO" id="GO:0005829">
    <property type="term" value="C:cytosol"/>
    <property type="evidence" value="ECO:0007669"/>
    <property type="project" value="TreeGrafter"/>
</dbReference>
<sequence length="157" mass="17843">MVDKKKITAFVKEQLDENMFLVEVNVNASNVIKVFIDSFEGLTIDQCVQISRGLEQKLDRDKEDFELQVSSPGLSEPFRVKEQYLKNVGHNVEIVTAEGIKLEGELLDAGDEEIVLKTAKRERVEGHKKKQLIVKEHQLKYGEIKSAKVVVSFKKAN</sequence>
<evidence type="ECO:0000313" key="5">
    <source>
        <dbReference type="EMBL" id="SHI33504.1"/>
    </source>
</evidence>
<dbReference type="PANTHER" id="PTHR33867">
    <property type="entry name" value="RIBOSOME MATURATION FACTOR RIMP"/>
    <property type="match status" value="1"/>
</dbReference>
<comment type="function">
    <text evidence="3">Required for maturation of 30S ribosomal subunits.</text>
</comment>
<dbReference type="RefSeq" id="WP_073164023.1">
    <property type="nucleotide sequence ID" value="NZ_FQZE01000001.1"/>
</dbReference>
<dbReference type="GO" id="GO:0006412">
    <property type="term" value="P:translation"/>
    <property type="evidence" value="ECO:0007669"/>
    <property type="project" value="TreeGrafter"/>
</dbReference>
<comment type="similarity">
    <text evidence="3">Belongs to the RimP family.</text>
</comment>
<comment type="subcellular location">
    <subcellularLocation>
        <location evidence="3">Cytoplasm</location>
    </subcellularLocation>
</comment>
<dbReference type="SUPFAM" id="SSF75420">
    <property type="entry name" value="YhbC-like, N-terminal domain"/>
    <property type="match status" value="1"/>
</dbReference>
<dbReference type="PANTHER" id="PTHR33867:SF1">
    <property type="entry name" value="RIBOSOME MATURATION FACTOR RIMP"/>
    <property type="match status" value="1"/>
</dbReference>
<dbReference type="EMBL" id="FQZE01000001">
    <property type="protein sequence ID" value="SHI33504.1"/>
    <property type="molecule type" value="Genomic_DNA"/>
</dbReference>
<reference evidence="5 6" key="1">
    <citation type="submission" date="2016-11" db="EMBL/GenBank/DDBJ databases">
        <authorList>
            <person name="Jaros S."/>
            <person name="Januszkiewicz K."/>
            <person name="Wedrychowicz H."/>
        </authorList>
    </citation>
    <scope>NUCLEOTIDE SEQUENCE [LARGE SCALE GENOMIC DNA]</scope>
    <source>
        <strain evidence="5 6">DSM 27063</strain>
    </source>
</reference>
<dbReference type="STRING" id="1168035.SAMN05444280_101134"/>
<evidence type="ECO:0000313" key="6">
    <source>
        <dbReference type="Proteomes" id="UP000184050"/>
    </source>
</evidence>
<dbReference type="NCBIfam" id="NF002531">
    <property type="entry name" value="PRK02001.1"/>
    <property type="match status" value="1"/>
</dbReference>
<dbReference type="Gene3D" id="3.30.300.70">
    <property type="entry name" value="RimP-like superfamily, N-terminal"/>
    <property type="match status" value="1"/>
</dbReference>
<feature type="domain" description="Ribosome maturation factor RimP N-terminal" evidence="4">
    <location>
        <begin position="14"/>
        <end position="74"/>
    </location>
</feature>
<evidence type="ECO:0000256" key="2">
    <source>
        <dbReference type="ARBA" id="ARBA00022517"/>
    </source>
</evidence>
<evidence type="ECO:0000256" key="1">
    <source>
        <dbReference type="ARBA" id="ARBA00022490"/>
    </source>
</evidence>
<dbReference type="OrthoDB" id="9789702at2"/>
<keyword evidence="2 3" id="KW-0690">Ribosome biogenesis</keyword>
<evidence type="ECO:0000259" key="4">
    <source>
        <dbReference type="Pfam" id="PF02576"/>
    </source>
</evidence>
<dbReference type="InterPro" id="IPR003728">
    <property type="entry name" value="Ribosome_maturation_RimP"/>
</dbReference>
<accession>A0A1M6AAF6</accession>
<dbReference type="Proteomes" id="UP000184050">
    <property type="component" value="Unassembled WGS sequence"/>
</dbReference>
<dbReference type="GO" id="GO:0000028">
    <property type="term" value="P:ribosomal small subunit assembly"/>
    <property type="evidence" value="ECO:0007669"/>
    <property type="project" value="TreeGrafter"/>
</dbReference>